<proteinExistence type="predicted"/>
<organism evidence="2 3">
    <name type="scientific">Leishmania braziliensis</name>
    <dbReference type="NCBI Taxonomy" id="5660"/>
    <lineage>
        <taxon>Eukaryota</taxon>
        <taxon>Discoba</taxon>
        <taxon>Euglenozoa</taxon>
        <taxon>Kinetoplastea</taxon>
        <taxon>Metakinetoplastina</taxon>
        <taxon>Trypanosomatida</taxon>
        <taxon>Trypanosomatidae</taxon>
        <taxon>Leishmaniinae</taxon>
        <taxon>Leishmania</taxon>
        <taxon>Leishmania braziliensis species complex</taxon>
    </lineage>
</organism>
<dbReference type="GeneID" id="5417679"/>
<keyword evidence="3" id="KW-1185">Reference proteome</keyword>
<reference evidence="2 3" key="1">
    <citation type="journal article" date="2007" name="Nat. Genet.">
        <title>Comparative genomic analysis of three Leishmania species that cause diverse human disease.</title>
        <authorList>
            <person name="Peacock C.S."/>
            <person name="Seeger K."/>
            <person name="Harris D."/>
            <person name="Murphy L."/>
            <person name="Ruiz J.C."/>
            <person name="Quail M.A."/>
            <person name="Peters N."/>
            <person name="Adlem E."/>
            <person name="Tivey A."/>
            <person name="Aslett M."/>
            <person name="Kerhornou A."/>
            <person name="Ivens A."/>
            <person name="Fraser A."/>
            <person name="Rajandream M.A."/>
            <person name="Carver T."/>
            <person name="Norbertczak H."/>
            <person name="Chillingworth T."/>
            <person name="Hance Z."/>
            <person name="Jagels K."/>
            <person name="Moule S."/>
            <person name="Ormond D."/>
            <person name="Rutter S."/>
            <person name="Squares R."/>
            <person name="Whitehead S."/>
            <person name="Rabbinowitsch E."/>
            <person name="Arrowsmith C."/>
            <person name="White B."/>
            <person name="Thurston S."/>
            <person name="Bringaud F."/>
            <person name="Baldauf S.L."/>
            <person name="Faulconbridge A."/>
            <person name="Jeffares D."/>
            <person name="Depledge D.P."/>
            <person name="Oyola S.O."/>
            <person name="Hilley J.D."/>
            <person name="Brito L.O."/>
            <person name="Tosi L.R."/>
            <person name="Barrell B."/>
            <person name="Cruz A.K."/>
            <person name="Mottram J.C."/>
            <person name="Smith D.F."/>
            <person name="Berriman M."/>
        </authorList>
    </citation>
    <scope>NUCLEOTIDE SEQUENCE [LARGE SCALE GENOMIC DNA]</scope>
    <source>
        <strain evidence="2 3">MHOM/BR/75/M2904</strain>
    </source>
</reference>
<feature type="compositionally biased region" description="Polar residues" evidence="1">
    <location>
        <begin position="66"/>
        <end position="77"/>
    </location>
</feature>
<dbReference type="InParanoid" id="A4HI94"/>
<dbReference type="EMBL" id="FR799005">
    <property type="protein sequence ID" value="CAM40303.1"/>
    <property type="molecule type" value="Genomic_DNA"/>
</dbReference>
<dbReference type="VEuPathDB" id="TriTrypDB:LbrM.30.1540"/>
<sequence length="158" mass="16728">MRRLVCIPSYYCLATSWRAFLCPFHAFHAGSFSGACRLPHAVRHYGSAQDSNSAHHGDHGSLHLSPASSEQRLSSSERPPLLCDLHTQATDSENRADGLGSTTGVPAERLLSSSEGFGLEDKDEIDMTFDGNLEDGGTTSSGRGAGVCGVAVRRAPPG</sequence>
<dbReference type="AlphaFoldDB" id="A4HI94"/>
<name>A4HI94_LEIBR</name>
<protein>
    <submittedName>
        <fullName evidence="2">Uncharacterized protein</fullName>
    </submittedName>
</protein>
<accession>A4HI94</accession>
<evidence type="ECO:0000256" key="1">
    <source>
        <dbReference type="SAM" id="MobiDB-lite"/>
    </source>
</evidence>
<dbReference type="RefSeq" id="XP_001566784.1">
    <property type="nucleotide sequence ID" value="XM_001566734.1"/>
</dbReference>
<feature type="region of interest" description="Disordered" evidence="1">
    <location>
        <begin position="47"/>
        <end position="117"/>
    </location>
</feature>
<evidence type="ECO:0000313" key="2">
    <source>
        <dbReference type="EMBL" id="CAM40303.1"/>
    </source>
</evidence>
<dbReference type="KEGG" id="lbz:LBRM_30_1540"/>
<dbReference type="Proteomes" id="UP000007258">
    <property type="component" value="Chromosome 30"/>
</dbReference>
<feature type="compositionally biased region" description="Low complexity" evidence="1">
    <location>
        <begin position="148"/>
        <end position="158"/>
    </location>
</feature>
<feature type="region of interest" description="Disordered" evidence="1">
    <location>
        <begin position="131"/>
        <end position="158"/>
    </location>
</feature>
<reference evidence="2 3" key="2">
    <citation type="journal article" date="2011" name="Genome Res.">
        <title>Chromosome and gene copy number variation allow major structural change between species and strains of Leishmania.</title>
        <authorList>
            <person name="Rogers M.B."/>
            <person name="Hilley J.D."/>
            <person name="Dickens N.J."/>
            <person name="Wilkes J."/>
            <person name="Bates P.A."/>
            <person name="Depledge D.P."/>
            <person name="Harris D."/>
            <person name="Her Y."/>
            <person name="Herzyk P."/>
            <person name="Imamura H."/>
            <person name="Otto T.D."/>
            <person name="Sanders M."/>
            <person name="Seeger K."/>
            <person name="Dujardin J.C."/>
            <person name="Berriman M."/>
            <person name="Smith D.F."/>
            <person name="Hertz-Fowler C."/>
            <person name="Mottram J.C."/>
        </authorList>
    </citation>
    <scope>NUCLEOTIDE SEQUENCE [LARGE SCALE GENOMIC DNA]</scope>
    <source>
        <strain evidence="2 3">MHOM/BR/75/M2904</strain>
    </source>
</reference>
<gene>
    <name evidence="2" type="ORF">LBRM_30_1540</name>
</gene>
<evidence type="ECO:0000313" key="3">
    <source>
        <dbReference type="Proteomes" id="UP000007258"/>
    </source>
</evidence>